<dbReference type="PANTHER" id="PTHR31901">
    <property type="entry name" value="GH3 DOMAIN-CONTAINING PROTEIN"/>
    <property type="match status" value="1"/>
</dbReference>
<dbReference type="EMBL" id="JAUUTY010000004">
    <property type="protein sequence ID" value="KAK1642631.1"/>
    <property type="molecule type" value="Genomic_DNA"/>
</dbReference>
<dbReference type="GO" id="GO:0016881">
    <property type="term" value="F:acid-amino acid ligase activity"/>
    <property type="evidence" value="ECO:0007669"/>
    <property type="project" value="TreeGrafter"/>
</dbReference>
<reference evidence="1" key="1">
    <citation type="submission" date="2023-07" db="EMBL/GenBank/DDBJ databases">
        <title>A chromosome-level genome assembly of Lolium multiflorum.</title>
        <authorList>
            <person name="Chen Y."/>
            <person name="Copetti D."/>
            <person name="Kolliker R."/>
            <person name="Studer B."/>
        </authorList>
    </citation>
    <scope>NUCLEOTIDE SEQUENCE</scope>
    <source>
        <strain evidence="1">02402/16</strain>
        <tissue evidence="1">Leaf</tissue>
    </source>
</reference>
<evidence type="ECO:0000313" key="3">
    <source>
        <dbReference type="Proteomes" id="UP001231189"/>
    </source>
</evidence>
<dbReference type="Proteomes" id="UP001231189">
    <property type="component" value="Unassembled WGS sequence"/>
</dbReference>
<name>A0AAD8W3S8_LOLMU</name>
<proteinExistence type="predicted"/>
<dbReference type="AlphaFoldDB" id="A0AAD8W3S8"/>
<evidence type="ECO:0000313" key="2">
    <source>
        <dbReference type="EMBL" id="KAK1642637.1"/>
    </source>
</evidence>
<comment type="caution">
    <text evidence="1">The sequence shown here is derived from an EMBL/GenBank/DDBJ whole genome shotgun (WGS) entry which is preliminary data.</text>
</comment>
<sequence>MYAQMLCGLCQRHDVLRIGGFFASGLLRAISFLLFNFDQLIDDIDAGALTYRFRVGDLCSPCDNAAPLPVRLTQERGAVRVLRKDRRDRAPGRGGALELASAQLQSHGASVAEYTSRACTEATPGTTSSTEHAKYKL</sequence>
<keyword evidence="3" id="KW-1185">Reference proteome</keyword>
<accession>A0AAD8W3S8</accession>
<dbReference type="Pfam" id="PF03321">
    <property type="entry name" value="GH3"/>
    <property type="match status" value="1"/>
</dbReference>
<dbReference type="PANTHER" id="PTHR31901:SF96">
    <property type="entry name" value="INDOLE-3-ACETIC ACID-AMIDO SYNTHETASE GH3.1-RELATED"/>
    <property type="match status" value="1"/>
</dbReference>
<dbReference type="EMBL" id="JAUUTY010000004">
    <property type="protein sequence ID" value="KAK1642637.1"/>
    <property type="molecule type" value="Genomic_DNA"/>
</dbReference>
<dbReference type="GO" id="GO:0005737">
    <property type="term" value="C:cytoplasm"/>
    <property type="evidence" value="ECO:0007669"/>
    <property type="project" value="TreeGrafter"/>
</dbReference>
<dbReference type="InterPro" id="IPR004993">
    <property type="entry name" value="GH3"/>
</dbReference>
<organism evidence="1 3">
    <name type="scientific">Lolium multiflorum</name>
    <name type="common">Italian ryegrass</name>
    <name type="synonym">Lolium perenne subsp. multiflorum</name>
    <dbReference type="NCBI Taxonomy" id="4521"/>
    <lineage>
        <taxon>Eukaryota</taxon>
        <taxon>Viridiplantae</taxon>
        <taxon>Streptophyta</taxon>
        <taxon>Embryophyta</taxon>
        <taxon>Tracheophyta</taxon>
        <taxon>Spermatophyta</taxon>
        <taxon>Magnoliopsida</taxon>
        <taxon>Liliopsida</taxon>
        <taxon>Poales</taxon>
        <taxon>Poaceae</taxon>
        <taxon>BOP clade</taxon>
        <taxon>Pooideae</taxon>
        <taxon>Poodae</taxon>
        <taxon>Poeae</taxon>
        <taxon>Poeae Chloroplast Group 2 (Poeae type)</taxon>
        <taxon>Loliodinae</taxon>
        <taxon>Loliinae</taxon>
        <taxon>Lolium</taxon>
    </lineage>
</organism>
<evidence type="ECO:0000313" key="1">
    <source>
        <dbReference type="EMBL" id="KAK1642631.1"/>
    </source>
</evidence>
<gene>
    <name evidence="1" type="ORF">QYE76_060436</name>
    <name evidence="2" type="ORF">QYE76_060442</name>
</gene>
<protein>
    <submittedName>
        <fullName evidence="1">Uncharacterized protein</fullName>
    </submittedName>
</protein>